<dbReference type="CDD" id="cd00198">
    <property type="entry name" value="vWFA"/>
    <property type="match status" value="1"/>
</dbReference>
<dbReference type="SMART" id="SM00327">
    <property type="entry name" value="VWA"/>
    <property type="match status" value="1"/>
</dbReference>
<evidence type="ECO:0000256" key="1">
    <source>
        <dbReference type="SAM" id="MobiDB-lite"/>
    </source>
</evidence>
<dbReference type="PIRSF" id="PIRSF010256">
    <property type="entry name" value="CoxE_vWa"/>
    <property type="match status" value="1"/>
</dbReference>
<gene>
    <name evidence="3" type="ORF">SAMN04488047_10411</name>
</gene>
<dbReference type="PANTHER" id="PTHR39338:SF6">
    <property type="entry name" value="BLL5662 PROTEIN"/>
    <property type="match status" value="1"/>
</dbReference>
<dbReference type="InterPro" id="IPR036465">
    <property type="entry name" value="vWFA_dom_sf"/>
</dbReference>
<dbReference type="Pfam" id="PF05762">
    <property type="entry name" value="VWA_CoxE"/>
    <property type="match status" value="1"/>
</dbReference>
<dbReference type="InterPro" id="IPR011195">
    <property type="entry name" value="UCP010256"/>
</dbReference>
<reference evidence="3 4" key="1">
    <citation type="submission" date="2016-10" db="EMBL/GenBank/DDBJ databases">
        <authorList>
            <person name="de Groot N.N."/>
        </authorList>
    </citation>
    <scope>NUCLEOTIDE SEQUENCE [LARGE SCALE GENOMIC DNA]</scope>
    <source>
        <strain evidence="3 4">DSM 19547</strain>
    </source>
</reference>
<dbReference type="SUPFAM" id="SSF53300">
    <property type="entry name" value="vWA-like"/>
    <property type="match status" value="1"/>
</dbReference>
<dbReference type="InterPro" id="IPR002035">
    <property type="entry name" value="VWF_A"/>
</dbReference>
<dbReference type="InterPro" id="IPR008912">
    <property type="entry name" value="Uncharacterised_CoxE"/>
</dbReference>
<evidence type="ECO:0000313" key="3">
    <source>
        <dbReference type="EMBL" id="SFP23401.1"/>
    </source>
</evidence>
<name>A0A1I5NQ94_9RHOB</name>
<evidence type="ECO:0000259" key="2">
    <source>
        <dbReference type="SMART" id="SM00327"/>
    </source>
</evidence>
<accession>A0A1I5NQ94</accession>
<dbReference type="STRING" id="441119.SAMN04488047_10411"/>
<feature type="compositionally biased region" description="Basic and acidic residues" evidence="1">
    <location>
        <begin position="95"/>
        <end position="129"/>
    </location>
</feature>
<keyword evidence="4" id="KW-1185">Reference proteome</keyword>
<dbReference type="Proteomes" id="UP000199356">
    <property type="component" value="Unassembled WGS sequence"/>
</dbReference>
<dbReference type="Gene3D" id="3.40.50.410">
    <property type="entry name" value="von Willebrand factor, type A domain"/>
    <property type="match status" value="1"/>
</dbReference>
<evidence type="ECO:0000313" key="4">
    <source>
        <dbReference type="Proteomes" id="UP000199356"/>
    </source>
</evidence>
<dbReference type="RefSeq" id="WP_093419538.1">
    <property type="nucleotide sequence ID" value="NZ_FOXA01000004.1"/>
</dbReference>
<organism evidence="3 4">
    <name type="scientific">Tranquillimonas alkanivorans</name>
    <dbReference type="NCBI Taxonomy" id="441119"/>
    <lineage>
        <taxon>Bacteria</taxon>
        <taxon>Pseudomonadati</taxon>
        <taxon>Pseudomonadota</taxon>
        <taxon>Alphaproteobacteria</taxon>
        <taxon>Rhodobacterales</taxon>
        <taxon>Roseobacteraceae</taxon>
        <taxon>Tranquillimonas</taxon>
    </lineage>
</organism>
<dbReference type="PANTHER" id="PTHR39338">
    <property type="entry name" value="BLL5662 PROTEIN-RELATED"/>
    <property type="match status" value="1"/>
</dbReference>
<feature type="region of interest" description="Disordered" evidence="1">
    <location>
        <begin position="93"/>
        <end position="129"/>
    </location>
</feature>
<feature type="domain" description="VWFA" evidence="2">
    <location>
        <begin position="214"/>
        <end position="375"/>
    </location>
</feature>
<protein>
    <recommendedName>
        <fullName evidence="2">VWFA domain-containing protein</fullName>
    </recommendedName>
</protein>
<dbReference type="AlphaFoldDB" id="A0A1I5NQ94"/>
<dbReference type="EMBL" id="FOXA01000004">
    <property type="protein sequence ID" value="SFP23401.1"/>
    <property type="molecule type" value="Genomic_DNA"/>
</dbReference>
<proteinExistence type="predicted"/>
<sequence>MDGAEDGRLVENIVHFGRALRKAGLRVGTAQVETAVRAVEAAGFSRRTDFYHTLRATMVTRAEDLETFHQVFAMFWRDPDFLQTMMHLLSPQLRQDARQPKDDAARRRAEDALARDRPPPEAPRKQEERVEAALVNWSGMEVLRRMDFEQMSAAELAEAERAVATLALPVKPIRTRRGQRSRRGAPDARATMRAALRKAGEVDRIARRTPAVRPPDLVALCDISGSMSVYSRVVLRFLHALSHARERGWGRVHAFTFGTALTNVTRALDRADPDAALAAIGREARDWEGGTRIGTALERFNKDWSRRVLGRGAVVLLITDGLERGDAALLAQEAERLHLSARALVWLNPLLRFDGFAPEAGGIRALLPHVDSFHACHSLDSLADLSRALGASGERDRLLRAMQTR</sequence>
<dbReference type="OrthoDB" id="9790469at2"/>